<dbReference type="CDD" id="cd00063">
    <property type="entry name" value="FN3"/>
    <property type="match status" value="1"/>
</dbReference>
<keyword evidence="2" id="KW-0378">Hydrolase</keyword>
<dbReference type="CAZy" id="GH51">
    <property type="family name" value="Glycoside Hydrolase Family 51"/>
</dbReference>
<evidence type="ECO:0000256" key="3">
    <source>
        <dbReference type="ARBA" id="ARBA00023326"/>
    </source>
</evidence>
<proteinExistence type="predicted"/>
<dbReference type="InterPro" id="IPR001919">
    <property type="entry name" value="CBD2"/>
</dbReference>
<dbReference type="SUPFAM" id="SSF49384">
    <property type="entry name" value="Carbohydrate-binding domain"/>
    <property type="match status" value="1"/>
</dbReference>
<gene>
    <name evidence="7" type="ordered locus">Caci_4289</name>
</gene>
<keyword evidence="3" id="KW-0624">Polysaccharide degradation</keyword>
<dbReference type="InterPro" id="IPR013780">
    <property type="entry name" value="Glyco_hydro_b"/>
</dbReference>
<feature type="signal peptide" evidence="4">
    <location>
        <begin position="1"/>
        <end position="22"/>
    </location>
</feature>
<dbReference type="EMBL" id="CP001700">
    <property type="protein sequence ID" value="ACU73153.1"/>
    <property type="molecule type" value="Genomic_DNA"/>
</dbReference>
<dbReference type="SMART" id="SM00637">
    <property type="entry name" value="CBD_II"/>
    <property type="match status" value="1"/>
</dbReference>
<dbReference type="InterPro" id="IPR012291">
    <property type="entry name" value="CBM2_carb-bd_dom_sf"/>
</dbReference>
<dbReference type="GO" id="GO:0030247">
    <property type="term" value="F:polysaccharide binding"/>
    <property type="evidence" value="ECO:0007669"/>
    <property type="project" value="UniProtKB-UniRule"/>
</dbReference>
<dbReference type="KEGG" id="cai:Caci_4289"/>
<dbReference type="Pfam" id="PF00553">
    <property type="entry name" value="CBM_2"/>
    <property type="match status" value="1"/>
</dbReference>
<dbReference type="GO" id="GO:0004553">
    <property type="term" value="F:hydrolase activity, hydrolyzing O-glycosyl compounds"/>
    <property type="evidence" value="ECO:0007669"/>
    <property type="project" value="InterPro"/>
</dbReference>
<evidence type="ECO:0000313" key="7">
    <source>
        <dbReference type="EMBL" id="ACU73153.1"/>
    </source>
</evidence>
<feature type="domain" description="Fibronectin type-III" evidence="5">
    <location>
        <begin position="497"/>
        <end position="587"/>
    </location>
</feature>
<keyword evidence="2" id="KW-0326">Glycosidase</keyword>
<evidence type="ECO:0000256" key="4">
    <source>
        <dbReference type="SAM" id="SignalP"/>
    </source>
</evidence>
<organism evidence="7 8">
    <name type="scientific">Catenulispora acidiphila (strain DSM 44928 / JCM 14897 / NBRC 102108 / NRRL B-24433 / ID139908)</name>
    <dbReference type="NCBI Taxonomy" id="479433"/>
    <lineage>
        <taxon>Bacteria</taxon>
        <taxon>Bacillati</taxon>
        <taxon>Actinomycetota</taxon>
        <taxon>Actinomycetes</taxon>
        <taxon>Catenulisporales</taxon>
        <taxon>Catenulisporaceae</taxon>
        <taxon>Catenulispora</taxon>
    </lineage>
</organism>
<dbReference type="GO" id="GO:0000272">
    <property type="term" value="P:polysaccharide catabolic process"/>
    <property type="evidence" value="ECO:0007669"/>
    <property type="project" value="UniProtKB-KW"/>
</dbReference>
<dbReference type="PANTHER" id="PTHR43576:SF3">
    <property type="entry name" value="ALPHA-L-ARABINOFURANOSIDASE C"/>
    <property type="match status" value="1"/>
</dbReference>
<dbReference type="Pfam" id="PF00041">
    <property type="entry name" value="fn3"/>
    <property type="match status" value="1"/>
</dbReference>
<dbReference type="eggNOG" id="COG3534">
    <property type="taxonomic scope" value="Bacteria"/>
</dbReference>
<protein>
    <submittedName>
        <fullName evidence="7">Cellulose-binding family II</fullName>
    </submittedName>
</protein>
<dbReference type="InterPro" id="IPR036116">
    <property type="entry name" value="FN3_sf"/>
</dbReference>
<dbReference type="InterPro" id="IPR013783">
    <property type="entry name" value="Ig-like_fold"/>
</dbReference>
<dbReference type="InterPro" id="IPR008965">
    <property type="entry name" value="CBM2/CBM3_carb-bd_dom_sf"/>
</dbReference>
<dbReference type="PROSITE" id="PS50853">
    <property type="entry name" value="FN3"/>
    <property type="match status" value="1"/>
</dbReference>
<keyword evidence="1" id="KW-0119">Carbohydrate metabolism</keyword>
<dbReference type="Gene3D" id="2.60.40.1180">
    <property type="entry name" value="Golgi alpha-mannosidase II"/>
    <property type="match status" value="1"/>
</dbReference>
<dbReference type="Proteomes" id="UP000000851">
    <property type="component" value="Chromosome"/>
</dbReference>
<feature type="chain" id="PRO_5038891811" evidence="4">
    <location>
        <begin position="23"/>
        <end position="699"/>
    </location>
</feature>
<dbReference type="HOGENOM" id="CLU_030937_0_0_11"/>
<dbReference type="InParanoid" id="C7QJR5"/>
<evidence type="ECO:0000313" key="8">
    <source>
        <dbReference type="Proteomes" id="UP000000851"/>
    </source>
</evidence>
<evidence type="ECO:0000256" key="2">
    <source>
        <dbReference type="ARBA" id="ARBA00023295"/>
    </source>
</evidence>
<sequence precursor="true">MRVGRVGTLATAGLLAVSGAVAAVPGGSAAASAVTAASSTAAASSVNVSVNTLEGLGTIPATGYGLNSAVWDSQMNTPSVQGLLGQAGIGMLRYPGGSYGDMYHWQTNTAPGGYVAPGTDFDSFMGTVKTIGAQPILIANYGTGTPEEAAAWVQYANVTKGYGDKYWEVGNENYGNGYYGSGWEADDHSSKSPTTYAQNVIQYSKAMKAVDPTIKVGAVLTMPGNWPDGSVATGDSADWNRTVLSIAGSAVDFVIVHWYPNGTGAATALTEPDQLPGELSQLRSEINEYGGANASRLGVALTEVNAGVDEDTQPDALFGADTYFTALEQGVFTVDWWDTHNGPTQISTAPDGATDYDDWGVLSSGTCVGSVCEPAMNTPFPSYYAISMLSKLGHPGDQMVRAGTDQQLVAAHAVKQANGNLAVMLVNKDPANAYTVNLHYSGYTPSTATPTVYTYGDEASSITSAAQGSSAVQTLPPYSIETVVLTPSGNHVSTLKAPGSPVVSQVTDTQATVSWTPSSGGTATRYEIYRQFGTTSELLAESTSTSATIANLVPGTGYTFNVLATDQSGNLSPPSDPLTFTTGTPAASTCAVDYQVTSGWGSGYVTAITVTDTGPAPINGWSLTFTFPSTSETLSSGWNATWTGTGQNIEATSLSWNANLAANGGNSASIGFVGNNTGAYPSPAAISLNGTVCSTTYSS</sequence>
<evidence type="ECO:0000256" key="1">
    <source>
        <dbReference type="ARBA" id="ARBA00023277"/>
    </source>
</evidence>
<dbReference type="InterPro" id="IPR017853">
    <property type="entry name" value="GH"/>
</dbReference>
<keyword evidence="8" id="KW-1185">Reference proteome</keyword>
<dbReference type="eggNOG" id="COG4733">
    <property type="taxonomic scope" value="Bacteria"/>
</dbReference>
<dbReference type="SMART" id="SM00060">
    <property type="entry name" value="FN3"/>
    <property type="match status" value="1"/>
</dbReference>
<dbReference type="SUPFAM" id="SSF51445">
    <property type="entry name" value="(Trans)glycosidases"/>
    <property type="match status" value="1"/>
</dbReference>
<dbReference type="Gene3D" id="2.60.40.290">
    <property type="match status" value="1"/>
</dbReference>
<dbReference type="Gene3D" id="3.20.20.80">
    <property type="entry name" value="Glycosidases"/>
    <property type="match status" value="1"/>
</dbReference>
<dbReference type="PROSITE" id="PS51173">
    <property type="entry name" value="CBM2"/>
    <property type="match status" value="1"/>
</dbReference>
<dbReference type="RefSeq" id="WP_015792882.1">
    <property type="nucleotide sequence ID" value="NC_013131.1"/>
</dbReference>
<name>C7QJR5_CATAD</name>
<evidence type="ECO:0000259" key="6">
    <source>
        <dbReference type="PROSITE" id="PS51173"/>
    </source>
</evidence>
<evidence type="ECO:0000259" key="5">
    <source>
        <dbReference type="PROSITE" id="PS50853"/>
    </source>
</evidence>
<dbReference type="SUPFAM" id="SSF49265">
    <property type="entry name" value="Fibronectin type III"/>
    <property type="match status" value="1"/>
</dbReference>
<accession>C7QJR5</accession>
<dbReference type="InterPro" id="IPR003961">
    <property type="entry name" value="FN3_dom"/>
</dbReference>
<dbReference type="Gene3D" id="2.60.40.10">
    <property type="entry name" value="Immunoglobulins"/>
    <property type="match status" value="1"/>
</dbReference>
<dbReference type="STRING" id="479433.Caci_4289"/>
<feature type="domain" description="CBM2" evidence="6">
    <location>
        <begin position="583"/>
        <end position="696"/>
    </location>
</feature>
<keyword evidence="4" id="KW-0732">Signal</keyword>
<dbReference type="PANTHER" id="PTHR43576">
    <property type="entry name" value="ALPHA-L-ARABINOFURANOSIDASE C-RELATED"/>
    <property type="match status" value="1"/>
</dbReference>
<dbReference type="CAZy" id="CBM2">
    <property type="family name" value="Carbohydrate-Binding Module Family 2"/>
</dbReference>
<dbReference type="AlphaFoldDB" id="C7QJR5"/>
<reference evidence="7 8" key="1">
    <citation type="journal article" date="2009" name="Stand. Genomic Sci.">
        <title>Complete genome sequence of Catenulispora acidiphila type strain (ID 139908).</title>
        <authorList>
            <person name="Copeland A."/>
            <person name="Lapidus A."/>
            <person name="Glavina Del Rio T."/>
            <person name="Nolan M."/>
            <person name="Lucas S."/>
            <person name="Chen F."/>
            <person name="Tice H."/>
            <person name="Cheng J.F."/>
            <person name="Bruce D."/>
            <person name="Goodwin L."/>
            <person name="Pitluck S."/>
            <person name="Mikhailova N."/>
            <person name="Pati A."/>
            <person name="Ivanova N."/>
            <person name="Mavromatis K."/>
            <person name="Chen A."/>
            <person name="Palaniappan K."/>
            <person name="Chain P."/>
            <person name="Land M."/>
            <person name="Hauser L."/>
            <person name="Chang Y.J."/>
            <person name="Jeffries C.D."/>
            <person name="Chertkov O."/>
            <person name="Brettin T."/>
            <person name="Detter J.C."/>
            <person name="Han C."/>
            <person name="Ali Z."/>
            <person name="Tindall B.J."/>
            <person name="Goker M."/>
            <person name="Bristow J."/>
            <person name="Eisen J.A."/>
            <person name="Markowitz V."/>
            <person name="Hugenholtz P."/>
            <person name="Kyrpides N.C."/>
            <person name="Klenk H.P."/>
        </authorList>
    </citation>
    <scope>NUCLEOTIDE SEQUENCE [LARGE SCALE GENOMIC DNA]</scope>
    <source>
        <strain evidence="8">DSM 44928 / JCM 14897 / NBRC 102108 / NRRL B-24433 / ID139908</strain>
    </source>
</reference>